<dbReference type="EMBL" id="CP026251">
    <property type="protein sequence ID" value="AWP07775.1"/>
    <property type="molecule type" value="Genomic_DNA"/>
</dbReference>
<dbReference type="PRINTS" id="PR00449">
    <property type="entry name" value="RASTRNSFRMNG"/>
</dbReference>
<dbReference type="SMART" id="SM00176">
    <property type="entry name" value="RAN"/>
    <property type="match status" value="1"/>
</dbReference>
<reference evidence="18 19" key="1">
    <citation type="submission" date="2017-12" db="EMBL/GenBank/DDBJ databases">
        <title>Integrating genomic resources of turbot (Scophthalmus maximus) in depth evaluation of genetic and physical mapping variation across individuals.</title>
        <authorList>
            <person name="Martinez P."/>
        </authorList>
    </citation>
    <scope>NUCLEOTIDE SEQUENCE [LARGE SCALE GENOMIC DNA]</scope>
</reference>
<dbReference type="SUPFAM" id="SSF52540">
    <property type="entry name" value="P-loop containing nucleoside triphosphate hydrolases"/>
    <property type="match status" value="1"/>
</dbReference>
<evidence type="ECO:0000256" key="4">
    <source>
        <dbReference type="ARBA" id="ARBA00006270"/>
    </source>
</evidence>
<evidence type="ECO:0000256" key="12">
    <source>
        <dbReference type="ARBA" id="ARBA00023134"/>
    </source>
</evidence>
<dbReference type="PANTHER" id="PTHR14338">
    <property type="entry name" value="ACTIN FILAMENT-ASSOCIATED PROTEIN 1 FAMILY MEMBER"/>
    <property type="match status" value="1"/>
</dbReference>
<name>A0A2U9BU86_SCOMX</name>
<keyword evidence="15" id="KW-0636">Prenylation</keyword>
<feature type="compositionally biased region" description="Acidic residues" evidence="16">
    <location>
        <begin position="110"/>
        <end position="120"/>
    </location>
</feature>
<proteinExistence type="inferred from homology"/>
<dbReference type="PROSITE" id="PS51421">
    <property type="entry name" value="RAS"/>
    <property type="match status" value="1"/>
</dbReference>
<dbReference type="SMART" id="SM00174">
    <property type="entry name" value="RHO"/>
    <property type="match status" value="1"/>
</dbReference>
<dbReference type="Gene3D" id="2.30.29.30">
    <property type="entry name" value="Pleckstrin-homology domain (PH domain)/Phosphotyrosine-binding domain (PTB)"/>
    <property type="match status" value="2"/>
</dbReference>
<feature type="domain" description="PH" evidence="17">
    <location>
        <begin position="144"/>
        <end position="343"/>
    </location>
</feature>
<dbReference type="InterPro" id="IPR001849">
    <property type="entry name" value="PH_domain"/>
</dbReference>
<gene>
    <name evidence="18" type="ORF">SMAX5B_015253</name>
</gene>
<dbReference type="InterPro" id="IPR011993">
    <property type="entry name" value="PH-like_dom_sf"/>
</dbReference>
<evidence type="ECO:0000256" key="11">
    <source>
        <dbReference type="ARBA" id="ARBA00023054"/>
    </source>
</evidence>
<dbReference type="SMART" id="SM00233">
    <property type="entry name" value="PH"/>
    <property type="match status" value="2"/>
</dbReference>
<evidence type="ECO:0000256" key="9">
    <source>
        <dbReference type="ARBA" id="ARBA00022737"/>
    </source>
</evidence>
<dbReference type="SMART" id="SM00173">
    <property type="entry name" value="RAS"/>
    <property type="match status" value="1"/>
</dbReference>
<dbReference type="GO" id="GO:0042742">
    <property type="term" value="P:defense response to bacterium"/>
    <property type="evidence" value="ECO:0007669"/>
    <property type="project" value="InterPro"/>
</dbReference>
<evidence type="ECO:0000256" key="8">
    <source>
        <dbReference type="ARBA" id="ARBA00022490"/>
    </source>
</evidence>
<keyword evidence="7" id="KW-0488">Methylation</keyword>
<feature type="region of interest" description="Disordered" evidence="16">
    <location>
        <begin position="345"/>
        <end position="366"/>
    </location>
</feature>
<dbReference type="InterPro" id="IPR027417">
    <property type="entry name" value="P-loop_NTPase"/>
</dbReference>
<keyword evidence="10" id="KW-0547">Nucleotide-binding</keyword>
<dbReference type="GO" id="GO:0031901">
    <property type="term" value="C:early endosome membrane"/>
    <property type="evidence" value="ECO:0007669"/>
    <property type="project" value="UniProtKB-SubCell"/>
</dbReference>
<evidence type="ECO:0000256" key="6">
    <source>
        <dbReference type="ARBA" id="ARBA00014884"/>
    </source>
</evidence>
<evidence type="ECO:0000313" key="19">
    <source>
        <dbReference type="Proteomes" id="UP000246464"/>
    </source>
</evidence>
<evidence type="ECO:0000256" key="13">
    <source>
        <dbReference type="ARBA" id="ARBA00023136"/>
    </source>
</evidence>
<dbReference type="PROSITE" id="PS51419">
    <property type="entry name" value="RAB"/>
    <property type="match status" value="1"/>
</dbReference>
<comment type="subcellular location">
    <subcellularLocation>
        <location evidence="1">Cytoplasmic vesicle</location>
        <location evidence="1">Phagosome</location>
    </subcellularLocation>
    <subcellularLocation>
        <location evidence="3">Early endosome membrane</location>
        <topology evidence="3">Lipid-anchor</topology>
        <orientation evidence="3">Cytoplasmic side</orientation>
    </subcellularLocation>
    <subcellularLocation>
        <location evidence="2">Golgi apparatus</location>
        <location evidence="2">trans-Golgi network membrane</location>
        <topology evidence="2">Lipid-anchor</topology>
        <orientation evidence="2">Cytoplasmic side</orientation>
    </subcellularLocation>
</comment>
<evidence type="ECO:0000256" key="5">
    <source>
        <dbReference type="ARBA" id="ARBA00011984"/>
    </source>
</evidence>
<dbReference type="SUPFAM" id="SSF50729">
    <property type="entry name" value="PH domain-like"/>
    <property type="match status" value="2"/>
</dbReference>
<evidence type="ECO:0000256" key="7">
    <source>
        <dbReference type="ARBA" id="ARBA00022481"/>
    </source>
</evidence>
<feature type="region of interest" description="Disordered" evidence="16">
    <location>
        <begin position="744"/>
        <end position="772"/>
    </location>
</feature>
<dbReference type="InterPro" id="IPR030702">
    <property type="entry name" value="Rab14"/>
</dbReference>
<feature type="compositionally biased region" description="Basic and acidic residues" evidence="16">
    <location>
        <begin position="1"/>
        <end position="13"/>
    </location>
</feature>
<keyword evidence="8" id="KW-0963">Cytoplasm</keyword>
<dbReference type="GO" id="GO:0006895">
    <property type="term" value="P:Golgi to endosome transport"/>
    <property type="evidence" value="ECO:0007669"/>
    <property type="project" value="InterPro"/>
</dbReference>
<dbReference type="GO" id="GO:0017124">
    <property type="term" value="F:SH3 domain binding"/>
    <property type="evidence" value="ECO:0007669"/>
    <property type="project" value="TreeGrafter"/>
</dbReference>
<dbReference type="AlphaFoldDB" id="A0A2U9BU86"/>
<organism evidence="18 19">
    <name type="scientific">Scophthalmus maximus</name>
    <name type="common">Turbot</name>
    <name type="synonym">Psetta maxima</name>
    <dbReference type="NCBI Taxonomy" id="52904"/>
    <lineage>
        <taxon>Eukaryota</taxon>
        <taxon>Metazoa</taxon>
        <taxon>Chordata</taxon>
        <taxon>Craniata</taxon>
        <taxon>Vertebrata</taxon>
        <taxon>Euteleostomi</taxon>
        <taxon>Actinopterygii</taxon>
        <taxon>Neopterygii</taxon>
        <taxon>Teleostei</taxon>
        <taxon>Neoteleostei</taxon>
        <taxon>Acanthomorphata</taxon>
        <taxon>Carangaria</taxon>
        <taxon>Pleuronectiformes</taxon>
        <taxon>Pleuronectoidei</taxon>
        <taxon>Scophthalmidae</taxon>
        <taxon>Scophthalmus</taxon>
    </lineage>
</organism>
<dbReference type="GO" id="GO:0005525">
    <property type="term" value="F:GTP binding"/>
    <property type="evidence" value="ECO:0007669"/>
    <property type="project" value="UniProtKB-KW"/>
</dbReference>
<evidence type="ECO:0000256" key="16">
    <source>
        <dbReference type="SAM" id="MobiDB-lite"/>
    </source>
</evidence>
<dbReference type="Proteomes" id="UP000246464">
    <property type="component" value="Chromosome 9"/>
</dbReference>
<dbReference type="GO" id="GO:0003925">
    <property type="term" value="F:G protein activity"/>
    <property type="evidence" value="ECO:0007669"/>
    <property type="project" value="UniProtKB-EC"/>
</dbReference>
<dbReference type="InterPro" id="IPR001806">
    <property type="entry name" value="Small_GTPase"/>
</dbReference>
<evidence type="ECO:0000256" key="1">
    <source>
        <dbReference type="ARBA" id="ARBA00004262"/>
    </source>
</evidence>
<dbReference type="GO" id="GO:0032456">
    <property type="term" value="P:endocytic recycling"/>
    <property type="evidence" value="ECO:0007669"/>
    <property type="project" value="InterPro"/>
</dbReference>
<evidence type="ECO:0000256" key="14">
    <source>
        <dbReference type="ARBA" id="ARBA00023288"/>
    </source>
</evidence>
<keyword evidence="19" id="KW-1185">Reference proteome</keyword>
<evidence type="ECO:0000256" key="10">
    <source>
        <dbReference type="ARBA" id="ARBA00022741"/>
    </source>
</evidence>
<evidence type="ECO:0000256" key="2">
    <source>
        <dbReference type="ARBA" id="ARBA00004387"/>
    </source>
</evidence>
<comment type="similarity">
    <text evidence="4">Belongs to the small GTPase superfamily. Rab family.</text>
</comment>
<evidence type="ECO:0000313" key="18">
    <source>
        <dbReference type="EMBL" id="AWP07775.1"/>
    </source>
</evidence>
<feature type="compositionally biased region" description="Acidic residues" evidence="16">
    <location>
        <begin position="68"/>
        <end position="85"/>
    </location>
</feature>
<dbReference type="CDD" id="cd04122">
    <property type="entry name" value="Rab14"/>
    <property type="match status" value="1"/>
</dbReference>
<dbReference type="NCBIfam" id="TIGR00231">
    <property type="entry name" value="small_GTP"/>
    <property type="match status" value="1"/>
</dbReference>
<protein>
    <recommendedName>
        <fullName evidence="6">Ras-related protein Rab-14</fullName>
        <ecNumber evidence="5">3.6.5.2</ecNumber>
    </recommendedName>
</protein>
<dbReference type="GO" id="GO:0005802">
    <property type="term" value="C:trans-Golgi network"/>
    <property type="evidence" value="ECO:0007669"/>
    <property type="project" value="InterPro"/>
</dbReference>
<evidence type="ECO:0000259" key="17">
    <source>
        <dbReference type="PROSITE" id="PS50003"/>
    </source>
</evidence>
<evidence type="ECO:0000256" key="15">
    <source>
        <dbReference type="ARBA" id="ARBA00023289"/>
    </source>
</evidence>
<dbReference type="GO" id="GO:0045335">
    <property type="term" value="C:phagocytic vesicle"/>
    <property type="evidence" value="ECO:0007669"/>
    <property type="project" value="UniProtKB-SubCell"/>
</dbReference>
<dbReference type="InterPro" id="IPR030113">
    <property type="entry name" value="AFAP"/>
</dbReference>
<dbReference type="SMART" id="SM00175">
    <property type="entry name" value="RAB"/>
    <property type="match status" value="1"/>
</dbReference>
<dbReference type="PANTHER" id="PTHR14338:SF9">
    <property type="entry name" value="ACTIN FILAMENT-ASSOCIATED PROTEIN 1-LIKE 2"/>
    <property type="match status" value="1"/>
</dbReference>
<dbReference type="GO" id="GO:0005829">
    <property type="term" value="C:cytosol"/>
    <property type="evidence" value="ECO:0007669"/>
    <property type="project" value="TreeGrafter"/>
</dbReference>
<keyword evidence="14" id="KW-0449">Lipoprotein</keyword>
<dbReference type="FunFam" id="3.40.50.300:FF:001072">
    <property type="entry name" value="Rab family GTPase"/>
    <property type="match status" value="1"/>
</dbReference>
<dbReference type="EC" id="3.6.5.2" evidence="5"/>
<dbReference type="Gene3D" id="3.40.50.300">
    <property type="entry name" value="P-loop containing nucleotide triphosphate hydrolases"/>
    <property type="match status" value="1"/>
</dbReference>
<dbReference type="InterPro" id="IPR005225">
    <property type="entry name" value="Small_GTP-bd"/>
</dbReference>
<dbReference type="PROSITE" id="PS50003">
    <property type="entry name" value="PH_DOMAIN"/>
    <property type="match status" value="1"/>
</dbReference>
<keyword evidence="12" id="KW-0342">GTP-binding</keyword>
<dbReference type="GO" id="GO:0055037">
    <property type="term" value="C:recycling endosome"/>
    <property type="evidence" value="ECO:0007669"/>
    <property type="project" value="InterPro"/>
</dbReference>
<dbReference type="Pfam" id="PF00169">
    <property type="entry name" value="PH"/>
    <property type="match status" value="1"/>
</dbReference>
<accession>A0A2U9BU86</accession>
<keyword evidence="13" id="KW-0472">Membrane</keyword>
<feature type="region of interest" description="Disordered" evidence="16">
    <location>
        <begin position="1"/>
        <end position="122"/>
    </location>
</feature>
<evidence type="ECO:0000256" key="3">
    <source>
        <dbReference type="ARBA" id="ARBA00004438"/>
    </source>
</evidence>
<dbReference type="STRING" id="52904.ENSSMAP00000030094"/>
<keyword evidence="9" id="KW-0677">Repeat</keyword>
<feature type="compositionally biased region" description="Basic and acidic residues" evidence="16">
    <location>
        <begin position="96"/>
        <end position="106"/>
    </location>
</feature>
<dbReference type="Pfam" id="PF00071">
    <property type="entry name" value="Ras"/>
    <property type="match status" value="1"/>
</dbReference>
<keyword evidence="11" id="KW-0175">Coiled coil</keyword>
<dbReference type="GO" id="GO:0090382">
    <property type="term" value="P:phagosome maturation"/>
    <property type="evidence" value="ECO:0007669"/>
    <property type="project" value="InterPro"/>
</dbReference>
<sequence length="772" mass="86699">MRATDMDQQKVEDAEYMIMSCSSSSPSNELTDPPGTEAAGSSEPDSSVWLRNAVQGPAVPPLPPGLGGDDEDEDEDEDDTYEEAEPYVPADTTASHTERAESDSSHYESYGDDDEDEEGEGPVKDRAHYIQWSASQPCLRPAPESRLCGYLWRRKWLGQWTKQLFIVRNHVLLCYKCARDLLPHLELNLLGCQLVYKSKSNRKIQHQLKLLLPGSETLVLGYGSFQQADEWRRVSGTTPPSLTCFLNVLMNCQWQSLLCRVEAGLLNMFGEEEEEEEEEEEGTRERAPQYTVQLRGCEVRAGPDTDRSHRITLSMLGDQVAVLEVSGPEERERWLKLLQDAAVDHGHRDDRTQEGTGGAPSGLQTGRFPTSDAYMDDPFHLSAEGRDPPIYSNTSILQHILGVVQRLDRKAGDVERSVQKLELTGKRPAPLRAGSEINLASAGKQNKRSSFRQSLAVCSERAQAGFLNPLLRRTASAKNSLRRAPSALFIEHGKVFQRRKVGRLHTRYLTLYIYYIQIKMTAAPYNYSYIFKYIIIGDMGVGKSCLLHQFTEKKFMADCPHTIGVEFGTRIMEVHSQKVKLQIWDTAGQERFRAVTRSYYRGAAGALMVYDITRRSTYNHLSSWLTDARNLTNPNTVIILIGNKADLEAQRDVTYEEAKQFAEENGLLFLEASAKTPMKYFFAKLMNNILSDLFCADPENVKHSWLCPFVQIIQGENVEEAFLEAAKRIYQNIQDGSLDLNAAESGVQHKPSAPQGGRLNADSQPAKEGCSC</sequence>